<dbReference type="Proteomes" id="UP000561438">
    <property type="component" value="Unassembled WGS sequence"/>
</dbReference>
<protein>
    <submittedName>
        <fullName evidence="2">Uncharacterized protein</fullName>
    </submittedName>
</protein>
<evidence type="ECO:0000313" key="2">
    <source>
        <dbReference type="EMBL" id="NVD46083.1"/>
    </source>
</evidence>
<sequence>MRKLLSAAAFAGAATMSVPLAAQDYADEYAPVAQSGDLASLSEKLGDPDKQYEMAMMIQTMTEVLLDLPLAPLAEAAAEIAGEDPARVDPNLTLRSLSPQSSDVPEKVGRAVPRAMGAVAGMAKGFEAMLPALREMADRMEEAASDY</sequence>
<proteinExistence type="predicted"/>
<keyword evidence="1" id="KW-0732">Signal</keyword>
<name>A0A850H8G2_9SPHN</name>
<reference evidence="2 3" key="1">
    <citation type="submission" date="2020-06" db="EMBL/GenBank/DDBJ databases">
        <title>Altererythrobacter sp. HHU K3-1.</title>
        <authorList>
            <person name="Zhang D."/>
            <person name="Xue H."/>
        </authorList>
    </citation>
    <scope>NUCLEOTIDE SEQUENCE [LARGE SCALE GENOMIC DNA]</scope>
    <source>
        <strain evidence="2 3">HHU K3-1</strain>
    </source>
</reference>
<feature type="chain" id="PRO_5032654103" evidence="1">
    <location>
        <begin position="23"/>
        <end position="147"/>
    </location>
</feature>
<dbReference type="RefSeq" id="WP_176268310.1">
    <property type="nucleotide sequence ID" value="NZ_JABWGV010000008.1"/>
</dbReference>
<accession>A0A850H8G2</accession>
<gene>
    <name evidence="2" type="ORF">HUV48_13805</name>
</gene>
<dbReference type="EMBL" id="JABWGV010000008">
    <property type="protein sequence ID" value="NVD46083.1"/>
    <property type="molecule type" value="Genomic_DNA"/>
</dbReference>
<evidence type="ECO:0000256" key="1">
    <source>
        <dbReference type="SAM" id="SignalP"/>
    </source>
</evidence>
<feature type="signal peptide" evidence="1">
    <location>
        <begin position="1"/>
        <end position="22"/>
    </location>
</feature>
<keyword evidence="3" id="KW-1185">Reference proteome</keyword>
<comment type="caution">
    <text evidence="2">The sequence shown here is derived from an EMBL/GenBank/DDBJ whole genome shotgun (WGS) entry which is preliminary data.</text>
</comment>
<evidence type="ECO:0000313" key="3">
    <source>
        <dbReference type="Proteomes" id="UP000561438"/>
    </source>
</evidence>
<organism evidence="2 3">
    <name type="scientific">Qipengyuania atrilutea</name>
    <dbReference type="NCBI Taxonomy" id="2744473"/>
    <lineage>
        <taxon>Bacteria</taxon>
        <taxon>Pseudomonadati</taxon>
        <taxon>Pseudomonadota</taxon>
        <taxon>Alphaproteobacteria</taxon>
        <taxon>Sphingomonadales</taxon>
        <taxon>Erythrobacteraceae</taxon>
        <taxon>Qipengyuania</taxon>
    </lineage>
</organism>
<dbReference type="AlphaFoldDB" id="A0A850H8G2"/>